<evidence type="ECO:0000256" key="12">
    <source>
        <dbReference type="SAM" id="Phobius"/>
    </source>
</evidence>
<dbReference type="SMART" id="SM00387">
    <property type="entry name" value="HATPase_c"/>
    <property type="match status" value="1"/>
</dbReference>
<dbReference type="GO" id="GO:0000155">
    <property type="term" value="F:phosphorelay sensor kinase activity"/>
    <property type="evidence" value="ECO:0007669"/>
    <property type="project" value="InterPro"/>
</dbReference>
<dbReference type="SUPFAM" id="SSF47384">
    <property type="entry name" value="Homodimeric domain of signal transducing histidine kinase"/>
    <property type="match status" value="1"/>
</dbReference>
<feature type="transmembrane region" description="Helical" evidence="12">
    <location>
        <begin position="134"/>
        <end position="154"/>
    </location>
</feature>
<dbReference type="SUPFAM" id="SSF52172">
    <property type="entry name" value="CheY-like"/>
    <property type="match status" value="1"/>
</dbReference>
<dbReference type="GO" id="GO:0005524">
    <property type="term" value="F:ATP binding"/>
    <property type="evidence" value="ECO:0007669"/>
    <property type="project" value="UniProtKB-KW"/>
</dbReference>
<evidence type="ECO:0000256" key="6">
    <source>
        <dbReference type="ARBA" id="ARBA00022777"/>
    </source>
</evidence>
<dbReference type="FunFam" id="1.10.287.130:FF:000002">
    <property type="entry name" value="Two-component osmosensing histidine kinase"/>
    <property type="match status" value="1"/>
</dbReference>
<dbReference type="SMART" id="SM00388">
    <property type="entry name" value="HisKA"/>
    <property type="match status" value="1"/>
</dbReference>
<dbReference type="SMART" id="SM00448">
    <property type="entry name" value="REC"/>
    <property type="match status" value="1"/>
</dbReference>
<evidence type="ECO:0000256" key="2">
    <source>
        <dbReference type="ARBA" id="ARBA00012438"/>
    </source>
</evidence>
<keyword evidence="12" id="KW-0812">Transmembrane</keyword>
<dbReference type="RefSeq" id="WP_013267542.1">
    <property type="nucleotide sequence ID" value="NC_014375.1"/>
</dbReference>
<dbReference type="OrthoDB" id="7178349at2"/>
<evidence type="ECO:0000313" key="15">
    <source>
        <dbReference type="EMBL" id="ADK99437.1"/>
    </source>
</evidence>
<keyword evidence="16" id="KW-1185">Reference proteome</keyword>
<dbReference type="Gene3D" id="3.40.50.2300">
    <property type="match status" value="1"/>
</dbReference>
<feature type="transmembrane region" description="Helical" evidence="12">
    <location>
        <begin position="20"/>
        <end position="53"/>
    </location>
</feature>
<comment type="subunit">
    <text evidence="9">At low DSF concentrations, interacts with RpfF.</text>
</comment>
<keyword evidence="6 15" id="KW-0418">Kinase</keyword>
<evidence type="ECO:0000256" key="3">
    <source>
        <dbReference type="ARBA" id="ARBA00022553"/>
    </source>
</evidence>
<dbReference type="InterPro" id="IPR004358">
    <property type="entry name" value="Sig_transdc_His_kin-like_C"/>
</dbReference>
<dbReference type="eggNOG" id="COG0784">
    <property type="taxonomic scope" value="Bacteria"/>
</dbReference>
<dbReference type="SUPFAM" id="SSF55874">
    <property type="entry name" value="ATPase domain of HSP90 chaperone/DNA topoisomerase II/histidine kinase"/>
    <property type="match status" value="1"/>
</dbReference>
<dbReference type="HOGENOM" id="CLU_000445_114_75_5"/>
<dbReference type="FunFam" id="3.30.565.10:FF:000010">
    <property type="entry name" value="Sensor histidine kinase RcsC"/>
    <property type="match status" value="1"/>
</dbReference>
<organism evidence="15 16">
    <name type="scientific">Brevundimonas subvibrioides (strain ATCC 15264 / DSM 4735 / LMG 14903 / NBRC 16000 / CB 81)</name>
    <name type="common">Caulobacter subvibrioides</name>
    <dbReference type="NCBI Taxonomy" id="633149"/>
    <lineage>
        <taxon>Bacteria</taxon>
        <taxon>Pseudomonadati</taxon>
        <taxon>Pseudomonadota</taxon>
        <taxon>Alphaproteobacteria</taxon>
        <taxon>Caulobacterales</taxon>
        <taxon>Caulobacteraceae</taxon>
        <taxon>Brevundimonas</taxon>
    </lineage>
</organism>
<keyword evidence="12" id="KW-0472">Membrane</keyword>
<evidence type="ECO:0000256" key="1">
    <source>
        <dbReference type="ARBA" id="ARBA00000085"/>
    </source>
</evidence>
<sequence length="585" mass="62195">MTPAETHQIEVAMLSRSRQWTVRIGMAVVIGAVFCNVSSVTFSLVWLAIYALTQVVESQMGPKGTLAAWLGAETYPPVCLALVFINNVIFGLGGAMPMLSGTTMGLICGPLLLGGAFLNAVMVSPGSRQMTFSAALPPVLYLTLVPVGAIAHGFGALEAFQITLGALLLPAAGLATWMKLSSTVLALERAQTDAEDANRAKSDFLATMSHEIRTPLNGVLGMAQAMTADRLSVRQRQRLDIVTQSGHALLTILSDVLDLAKIEARKVELETADFDLETLVEQSRETFRAVADAKGLSFDARVEPAAAGTWRGDTTRLRQILSNLISNAIKFTDAGTISVVADAVDGRLRVTVEDTGAGVTAEQLPLLFGKFVQADASTTRKHGGTGLGLSICMELAHLMGGSIEAERIEPHGLRFTFEAPLERVDAPRHPVGDPGDVPARDHRALRVLAAEDHPVNRQVLSVLLGQAGIVPHIVENGAEAVAAWRRGAADGLWDLILMDVQMPVMDGPTAARAIRAEEADMGRPPVPIIALTANVMTHQVEAYRQAGMNVSVAKPIEMARLLAAIEAVLPTSEETRTDALADLAA</sequence>
<accession>D9QID5</accession>
<dbReference type="Pfam" id="PF00512">
    <property type="entry name" value="HisKA"/>
    <property type="match status" value="1"/>
</dbReference>
<feature type="domain" description="Response regulatory" evidence="14">
    <location>
        <begin position="446"/>
        <end position="569"/>
    </location>
</feature>
<evidence type="ECO:0000256" key="10">
    <source>
        <dbReference type="ARBA" id="ARBA00068150"/>
    </source>
</evidence>
<evidence type="ECO:0000256" key="11">
    <source>
        <dbReference type="PROSITE-ProRule" id="PRU00169"/>
    </source>
</evidence>
<dbReference type="Gene3D" id="1.10.287.130">
    <property type="match status" value="1"/>
</dbReference>
<keyword evidence="3 11" id="KW-0597">Phosphoprotein</keyword>
<dbReference type="InterPro" id="IPR036097">
    <property type="entry name" value="HisK_dim/P_sf"/>
</dbReference>
<comment type="catalytic activity">
    <reaction evidence="1">
        <text>ATP + protein L-histidine = ADP + protein N-phospho-L-histidine.</text>
        <dbReference type="EC" id="2.7.13.3"/>
    </reaction>
</comment>
<dbReference type="CDD" id="cd17546">
    <property type="entry name" value="REC_hyHK_CKI1_RcsC-like"/>
    <property type="match status" value="1"/>
</dbReference>
<dbReference type="Pfam" id="PF02518">
    <property type="entry name" value="HATPase_c"/>
    <property type="match status" value="1"/>
</dbReference>
<feature type="modified residue" description="4-aspartylphosphate" evidence="11">
    <location>
        <position position="499"/>
    </location>
</feature>
<dbReference type="Proteomes" id="UP000002696">
    <property type="component" value="Chromosome"/>
</dbReference>
<dbReference type="KEGG" id="bsb:Bresu_0123"/>
<dbReference type="eggNOG" id="COG2205">
    <property type="taxonomic scope" value="Bacteria"/>
</dbReference>
<dbReference type="InterPro" id="IPR011006">
    <property type="entry name" value="CheY-like_superfamily"/>
</dbReference>
<dbReference type="InterPro" id="IPR003661">
    <property type="entry name" value="HisK_dim/P_dom"/>
</dbReference>
<dbReference type="FunCoup" id="D9QID5">
    <property type="interactions" value="177"/>
</dbReference>
<keyword evidence="7" id="KW-0067">ATP-binding</keyword>
<reference evidence="16" key="1">
    <citation type="journal article" date="2011" name="J. Bacteriol.">
        <title>Genome sequences of eight morphologically diverse alphaproteobacteria.</title>
        <authorList>
            <consortium name="US DOE Joint Genome Institute"/>
            <person name="Brown P.J."/>
            <person name="Kysela D.T."/>
            <person name="Buechlein A."/>
            <person name="Hemmerich C."/>
            <person name="Brun Y.V."/>
        </authorList>
    </citation>
    <scope>NUCLEOTIDE SEQUENCE [LARGE SCALE GENOMIC DNA]</scope>
    <source>
        <strain evidence="16">ATCC 15264 / DSM 4735 / LMG 14903 / NBRC 16000 / CB 81</strain>
    </source>
</reference>
<feature type="transmembrane region" description="Helical" evidence="12">
    <location>
        <begin position="102"/>
        <end position="122"/>
    </location>
</feature>
<evidence type="ECO:0000313" key="16">
    <source>
        <dbReference type="Proteomes" id="UP000002696"/>
    </source>
</evidence>
<dbReference type="InterPro" id="IPR005467">
    <property type="entry name" value="His_kinase_dom"/>
</dbReference>
<dbReference type="InterPro" id="IPR001789">
    <property type="entry name" value="Sig_transdc_resp-reg_receiver"/>
</dbReference>
<dbReference type="PRINTS" id="PR00344">
    <property type="entry name" value="BCTRLSENSOR"/>
</dbReference>
<evidence type="ECO:0000259" key="14">
    <source>
        <dbReference type="PROSITE" id="PS50110"/>
    </source>
</evidence>
<dbReference type="InterPro" id="IPR036890">
    <property type="entry name" value="HATPase_C_sf"/>
</dbReference>
<protein>
    <recommendedName>
        <fullName evidence="10">Sensory/regulatory protein RpfC</fullName>
        <ecNumber evidence="2">2.7.13.3</ecNumber>
    </recommendedName>
</protein>
<dbReference type="PANTHER" id="PTHR45339">
    <property type="entry name" value="HYBRID SIGNAL TRANSDUCTION HISTIDINE KINASE J"/>
    <property type="match status" value="1"/>
</dbReference>
<dbReference type="PANTHER" id="PTHR45339:SF1">
    <property type="entry name" value="HYBRID SIGNAL TRANSDUCTION HISTIDINE KINASE J"/>
    <property type="match status" value="1"/>
</dbReference>
<dbReference type="PROSITE" id="PS50109">
    <property type="entry name" value="HIS_KIN"/>
    <property type="match status" value="1"/>
</dbReference>
<feature type="transmembrane region" description="Helical" evidence="12">
    <location>
        <begin position="74"/>
        <end position="96"/>
    </location>
</feature>
<dbReference type="AlphaFoldDB" id="D9QID5"/>
<evidence type="ECO:0000256" key="8">
    <source>
        <dbReference type="ARBA" id="ARBA00023012"/>
    </source>
</evidence>
<evidence type="ECO:0000256" key="5">
    <source>
        <dbReference type="ARBA" id="ARBA00022741"/>
    </source>
</evidence>
<keyword evidence="5" id="KW-0547">Nucleotide-binding</keyword>
<dbReference type="EC" id="2.7.13.3" evidence="2"/>
<dbReference type="PROSITE" id="PS50110">
    <property type="entry name" value="RESPONSE_REGULATORY"/>
    <property type="match status" value="1"/>
</dbReference>
<dbReference type="Gene3D" id="3.30.565.10">
    <property type="entry name" value="Histidine kinase-like ATPase, C-terminal domain"/>
    <property type="match status" value="1"/>
</dbReference>
<gene>
    <name evidence="15" type="ordered locus">Bresu_0123</name>
</gene>
<dbReference type="STRING" id="633149.Bresu_0123"/>
<dbReference type="CDD" id="cd00082">
    <property type="entry name" value="HisKA"/>
    <property type="match status" value="1"/>
</dbReference>
<dbReference type="EMBL" id="CP002102">
    <property type="protein sequence ID" value="ADK99437.1"/>
    <property type="molecule type" value="Genomic_DNA"/>
</dbReference>
<feature type="transmembrane region" description="Helical" evidence="12">
    <location>
        <begin position="160"/>
        <end position="180"/>
    </location>
</feature>
<keyword evidence="12" id="KW-1133">Transmembrane helix</keyword>
<dbReference type="CDD" id="cd16922">
    <property type="entry name" value="HATPase_EvgS-ArcB-TorS-like"/>
    <property type="match status" value="1"/>
</dbReference>
<dbReference type="BioCyc" id="BSUB633149:G1GM8-123-MONOMER"/>
<evidence type="ECO:0000259" key="13">
    <source>
        <dbReference type="PROSITE" id="PS50109"/>
    </source>
</evidence>
<keyword evidence="8" id="KW-0902">Two-component regulatory system</keyword>
<evidence type="ECO:0000256" key="7">
    <source>
        <dbReference type="ARBA" id="ARBA00022840"/>
    </source>
</evidence>
<dbReference type="InterPro" id="IPR003594">
    <property type="entry name" value="HATPase_dom"/>
</dbReference>
<dbReference type="Pfam" id="PF00072">
    <property type="entry name" value="Response_reg"/>
    <property type="match status" value="1"/>
</dbReference>
<name>D9QID5_BRESC</name>
<evidence type="ECO:0000256" key="9">
    <source>
        <dbReference type="ARBA" id="ARBA00064003"/>
    </source>
</evidence>
<proteinExistence type="predicted"/>
<dbReference type="InParanoid" id="D9QID5"/>
<keyword evidence="4" id="KW-0808">Transferase</keyword>
<evidence type="ECO:0000256" key="4">
    <source>
        <dbReference type="ARBA" id="ARBA00022679"/>
    </source>
</evidence>
<feature type="domain" description="Histidine kinase" evidence="13">
    <location>
        <begin position="207"/>
        <end position="423"/>
    </location>
</feature>